<reference evidence="2 3" key="1">
    <citation type="submission" date="2019-07" db="EMBL/GenBank/DDBJ databases">
        <title>Sphingomonas alkalisoli sp. nov., isolated from rhizosphere soil of Suaedae salsa.</title>
        <authorList>
            <person name="Zhang H."/>
            <person name="Xu L."/>
            <person name="Zhang J.-X."/>
            <person name="Sun J.-Q."/>
        </authorList>
    </citation>
    <scope>NUCLEOTIDE SEQUENCE [LARGE SCALE GENOMIC DNA]</scope>
    <source>
        <strain evidence="2 3">XS-10</strain>
    </source>
</reference>
<feature type="domain" description="Peptidase M16 C-terminal" evidence="1">
    <location>
        <begin position="8"/>
        <end position="104"/>
    </location>
</feature>
<dbReference type="GO" id="GO:0046872">
    <property type="term" value="F:metal ion binding"/>
    <property type="evidence" value="ECO:0007669"/>
    <property type="project" value="InterPro"/>
</dbReference>
<evidence type="ECO:0000313" key="2">
    <source>
        <dbReference type="EMBL" id="QDX26914.1"/>
    </source>
</evidence>
<dbReference type="InterPro" id="IPR011249">
    <property type="entry name" value="Metalloenz_LuxS/M16"/>
</dbReference>
<dbReference type="Gene3D" id="3.30.830.10">
    <property type="entry name" value="Metalloenzyme, LuxS/M16 peptidase-like"/>
    <property type="match status" value="1"/>
</dbReference>
<gene>
    <name evidence="2" type="ORF">FPZ54_13460</name>
</gene>
<dbReference type="KEGG" id="ssua:FPZ54_13460"/>
<dbReference type="OrthoDB" id="9811314at2"/>
<dbReference type="InterPro" id="IPR007863">
    <property type="entry name" value="Peptidase_M16_C"/>
</dbReference>
<evidence type="ECO:0000313" key="3">
    <source>
        <dbReference type="Proteomes" id="UP000318055"/>
    </source>
</evidence>
<protein>
    <submittedName>
        <fullName evidence="2">Insulinase family protein</fullName>
    </submittedName>
</protein>
<evidence type="ECO:0000259" key="1">
    <source>
        <dbReference type="Pfam" id="PF05193"/>
    </source>
</evidence>
<keyword evidence="3" id="KW-1185">Reference proteome</keyword>
<dbReference type="AlphaFoldDB" id="A0A518RHK6"/>
<dbReference type="RefSeq" id="WP_145847993.1">
    <property type="nucleotide sequence ID" value="NZ_CP042239.1"/>
</dbReference>
<name>A0A518RHK6_9SPHN</name>
<organism evidence="2 3">
    <name type="scientific">Sphingomonas suaedae</name>
    <dbReference type="NCBI Taxonomy" id="2599297"/>
    <lineage>
        <taxon>Bacteria</taxon>
        <taxon>Pseudomonadati</taxon>
        <taxon>Pseudomonadota</taxon>
        <taxon>Alphaproteobacteria</taxon>
        <taxon>Sphingomonadales</taxon>
        <taxon>Sphingomonadaceae</taxon>
        <taxon>Sphingomonas</taxon>
    </lineage>
</organism>
<sequence length="197" mass="21553">MGRRVKAKPARTSPDFEVLDVANTVLGGGFLSRLNLNLREQKGWSYGAKAELGSAPLIGELGIGSAVQTDKTADAMREIDREIRELGTSRPPSPQEITVAKNAMLLGLSSSLQSPTGAYALYYDAYRFNFAADYWNKYVPTIQALTPEAIGQAASRLYRSNELTWFVVGDLSKIEAGVRKLNLGEVMVYNSDGTRSR</sequence>
<dbReference type="Proteomes" id="UP000318055">
    <property type="component" value="Chromosome"/>
</dbReference>
<proteinExistence type="predicted"/>
<accession>A0A518RHK6</accession>
<dbReference type="SUPFAM" id="SSF63411">
    <property type="entry name" value="LuxS/MPP-like metallohydrolase"/>
    <property type="match status" value="1"/>
</dbReference>
<dbReference type="Pfam" id="PF05193">
    <property type="entry name" value="Peptidase_M16_C"/>
    <property type="match status" value="1"/>
</dbReference>
<dbReference type="EMBL" id="CP042239">
    <property type="protein sequence ID" value="QDX26914.1"/>
    <property type="molecule type" value="Genomic_DNA"/>
</dbReference>